<proteinExistence type="predicted"/>
<dbReference type="Proteomes" id="UP001253458">
    <property type="component" value="Unassembled WGS sequence"/>
</dbReference>
<evidence type="ECO:0000313" key="3">
    <source>
        <dbReference type="Proteomes" id="UP001249076"/>
    </source>
</evidence>
<keyword evidence="3" id="KW-1185">Reference proteome</keyword>
<dbReference type="EMBL" id="JAVDTS010000003">
    <property type="protein sequence ID" value="MDR6837725.1"/>
    <property type="molecule type" value="Genomic_DNA"/>
</dbReference>
<sequence length="300" mass="32347">MSESAPSSTSSMPAPISLRQRLTQPGLVIAPGVYDMVSLRLADTFGFDALYMTGFGTVASHLGLPDAGLATYSDMVGRVKAMAGMARSPLIADGDTGYGGLLNVRHTVQGYEAAGAQAIQLEDQEYPKKCGHTPGRRVIPMEDMVRKIRVAVDSRSSPDFLVIARTDARTSLGLDEALRRAEAYARAGADILFVESPESEDEMRKIGQTVDKPLLANMVEGGRTPVLSHSELESIGYKLAIFPVTALLAATQAMKTVYAQFQRTGSSVNSDAGLMPFAELTQLMGFEDIWAFERQYAETP</sequence>
<evidence type="ECO:0000313" key="4">
    <source>
        <dbReference type="Proteomes" id="UP001253458"/>
    </source>
</evidence>
<evidence type="ECO:0000313" key="1">
    <source>
        <dbReference type="EMBL" id="MDR6768245.1"/>
    </source>
</evidence>
<evidence type="ECO:0000313" key="2">
    <source>
        <dbReference type="EMBL" id="MDR6837725.1"/>
    </source>
</evidence>
<protein>
    <submittedName>
        <fullName evidence="1">2-methylisocitrate lyase-like PEP mutase family enzyme</fullName>
    </submittedName>
</protein>
<reference evidence="1 3" key="1">
    <citation type="submission" date="2023-07" db="EMBL/GenBank/DDBJ databases">
        <title>Sorghum-associated microbial communities from plants grown in Nebraska, USA.</title>
        <authorList>
            <person name="Schachtman D."/>
        </authorList>
    </citation>
    <scope>NUCLEOTIDE SEQUENCE</scope>
    <source>
        <strain evidence="2 3">BE105</strain>
        <strain evidence="1">BE69</strain>
    </source>
</reference>
<dbReference type="InterPro" id="IPR015813">
    <property type="entry name" value="Pyrv/PenolPyrv_kinase-like_dom"/>
</dbReference>
<dbReference type="Proteomes" id="UP001249076">
    <property type="component" value="Unassembled WGS sequence"/>
</dbReference>
<dbReference type="Pfam" id="PF13714">
    <property type="entry name" value="PEP_mutase"/>
    <property type="match status" value="1"/>
</dbReference>
<dbReference type="CDD" id="cd00377">
    <property type="entry name" value="ICL_PEPM"/>
    <property type="match status" value="1"/>
</dbReference>
<dbReference type="AlphaFoldDB" id="A0AAJ2BY33"/>
<dbReference type="InterPro" id="IPR040442">
    <property type="entry name" value="Pyrv_kinase-like_dom_sf"/>
</dbReference>
<dbReference type="EMBL" id="JAVDTL010000005">
    <property type="protein sequence ID" value="MDR6768245.1"/>
    <property type="molecule type" value="Genomic_DNA"/>
</dbReference>
<dbReference type="Gene3D" id="3.20.20.60">
    <property type="entry name" value="Phosphoenolpyruvate-binding domains"/>
    <property type="match status" value="1"/>
</dbReference>
<organism evidence="1 4">
    <name type="scientific">Acidovorax delafieldii</name>
    <name type="common">Pseudomonas delafieldii</name>
    <dbReference type="NCBI Taxonomy" id="47920"/>
    <lineage>
        <taxon>Bacteria</taxon>
        <taxon>Pseudomonadati</taxon>
        <taxon>Pseudomonadota</taxon>
        <taxon>Betaproteobacteria</taxon>
        <taxon>Burkholderiales</taxon>
        <taxon>Comamonadaceae</taxon>
        <taxon>Acidovorax</taxon>
    </lineage>
</organism>
<gene>
    <name evidence="1" type="ORF">J2W88_003547</name>
    <name evidence="2" type="ORF">J2W93_002563</name>
</gene>
<dbReference type="SUPFAM" id="SSF51621">
    <property type="entry name" value="Phosphoenolpyruvate/pyruvate domain"/>
    <property type="match status" value="1"/>
</dbReference>
<dbReference type="InterPro" id="IPR039556">
    <property type="entry name" value="ICL/PEPM"/>
</dbReference>
<dbReference type="GO" id="GO:0016833">
    <property type="term" value="F:oxo-acid-lyase activity"/>
    <property type="evidence" value="ECO:0007669"/>
    <property type="project" value="UniProtKB-ARBA"/>
</dbReference>
<keyword evidence="1" id="KW-0456">Lyase</keyword>
<comment type="caution">
    <text evidence="1">The sequence shown here is derived from an EMBL/GenBank/DDBJ whole genome shotgun (WGS) entry which is preliminary data.</text>
</comment>
<dbReference type="PANTHER" id="PTHR42905:SF5">
    <property type="entry name" value="CARBOXYVINYL-CARBOXYPHOSPHONATE PHOSPHORYLMUTASE, CHLOROPLASTIC"/>
    <property type="match status" value="1"/>
</dbReference>
<dbReference type="PANTHER" id="PTHR42905">
    <property type="entry name" value="PHOSPHOENOLPYRUVATE CARBOXYLASE"/>
    <property type="match status" value="1"/>
</dbReference>
<accession>A0AAJ2BY33</accession>
<name>A0AAJ2BY33_ACIDE</name>